<evidence type="ECO:0000313" key="9">
    <source>
        <dbReference type="EMBL" id="GEJ58981.1"/>
    </source>
</evidence>
<dbReference type="GO" id="GO:0046872">
    <property type="term" value="F:metal ion binding"/>
    <property type="evidence" value="ECO:0007669"/>
    <property type="project" value="UniProtKB-KW"/>
</dbReference>
<keyword evidence="3" id="KW-0004">4Fe-4S</keyword>
<name>A0A7I9VRJ5_9BACT</name>
<protein>
    <submittedName>
        <fullName evidence="9">4Fe-4S ferredoxin</fullName>
    </submittedName>
</protein>
<dbReference type="AlphaFoldDB" id="A0A7I9VRJ5"/>
<evidence type="ECO:0000256" key="7">
    <source>
        <dbReference type="ARBA" id="ARBA00023014"/>
    </source>
</evidence>
<keyword evidence="5" id="KW-0249">Electron transport</keyword>
<accession>A0A7I9VRJ5</accession>
<evidence type="ECO:0000256" key="6">
    <source>
        <dbReference type="ARBA" id="ARBA00023004"/>
    </source>
</evidence>
<dbReference type="Pfam" id="PF00037">
    <property type="entry name" value="Fer4"/>
    <property type="match status" value="1"/>
</dbReference>
<gene>
    <name evidence="9" type="ORF">AMYX_37220</name>
</gene>
<keyword evidence="2" id="KW-0813">Transport</keyword>
<sequence length="62" mass="6404">MANKITEDCTNCGACEAECPNQAISAGDDTYLIDAAKCDECKAAGQDPACMGVCPTDCIVKL</sequence>
<evidence type="ECO:0000256" key="4">
    <source>
        <dbReference type="ARBA" id="ARBA00022723"/>
    </source>
</evidence>
<proteinExistence type="predicted"/>
<keyword evidence="7" id="KW-0411">Iron-sulfur</keyword>
<dbReference type="Proteomes" id="UP000503640">
    <property type="component" value="Unassembled WGS sequence"/>
</dbReference>
<dbReference type="SUPFAM" id="SSF54862">
    <property type="entry name" value="4Fe-4S ferredoxins"/>
    <property type="match status" value="1"/>
</dbReference>
<dbReference type="InterPro" id="IPR017900">
    <property type="entry name" value="4Fe4S_Fe_S_CS"/>
</dbReference>
<evidence type="ECO:0000256" key="2">
    <source>
        <dbReference type="ARBA" id="ARBA00022448"/>
    </source>
</evidence>
<comment type="caution">
    <text evidence="9">The sequence shown here is derived from an EMBL/GenBank/DDBJ whole genome shotgun (WGS) entry which is preliminary data.</text>
</comment>
<dbReference type="RefSeq" id="WP_176068015.1">
    <property type="nucleotide sequence ID" value="NZ_BJTG01000009.1"/>
</dbReference>
<dbReference type="GO" id="GO:0051539">
    <property type="term" value="F:4 iron, 4 sulfur cluster binding"/>
    <property type="evidence" value="ECO:0007669"/>
    <property type="project" value="UniProtKB-KW"/>
</dbReference>
<dbReference type="FunFam" id="3.30.70.20:FF:000045">
    <property type="entry name" value="Ferredoxin, 4Fe-4S"/>
    <property type="match status" value="1"/>
</dbReference>
<evidence type="ECO:0000256" key="3">
    <source>
        <dbReference type="ARBA" id="ARBA00022485"/>
    </source>
</evidence>
<evidence type="ECO:0000256" key="1">
    <source>
        <dbReference type="ARBA" id="ARBA00001966"/>
    </source>
</evidence>
<evidence type="ECO:0000313" key="10">
    <source>
        <dbReference type="Proteomes" id="UP000503640"/>
    </source>
</evidence>
<evidence type="ECO:0000256" key="5">
    <source>
        <dbReference type="ARBA" id="ARBA00022982"/>
    </source>
</evidence>
<comment type="cofactor">
    <cofactor evidence="1">
        <name>[4Fe-4S] cluster</name>
        <dbReference type="ChEBI" id="CHEBI:49883"/>
    </cofactor>
</comment>
<dbReference type="PROSITE" id="PS00198">
    <property type="entry name" value="4FE4S_FER_1"/>
    <property type="match status" value="1"/>
</dbReference>
<organism evidence="9 10">
    <name type="scientific">Anaeromyxobacter diazotrophicus</name>
    <dbReference type="NCBI Taxonomy" id="2590199"/>
    <lineage>
        <taxon>Bacteria</taxon>
        <taxon>Pseudomonadati</taxon>
        <taxon>Myxococcota</taxon>
        <taxon>Myxococcia</taxon>
        <taxon>Myxococcales</taxon>
        <taxon>Cystobacterineae</taxon>
        <taxon>Anaeromyxobacteraceae</taxon>
        <taxon>Anaeromyxobacter</taxon>
    </lineage>
</organism>
<keyword evidence="6" id="KW-0408">Iron</keyword>
<dbReference type="EMBL" id="BJTG01000009">
    <property type="protein sequence ID" value="GEJ58981.1"/>
    <property type="molecule type" value="Genomic_DNA"/>
</dbReference>
<keyword evidence="10" id="KW-1185">Reference proteome</keyword>
<evidence type="ECO:0000259" key="8">
    <source>
        <dbReference type="PROSITE" id="PS51379"/>
    </source>
</evidence>
<feature type="domain" description="4Fe-4S ferredoxin-type" evidence="8">
    <location>
        <begin position="1"/>
        <end position="29"/>
    </location>
</feature>
<dbReference type="InterPro" id="IPR017896">
    <property type="entry name" value="4Fe4S_Fe-S-bd"/>
</dbReference>
<reference evidence="10" key="1">
    <citation type="journal article" date="2020" name="Appl. Environ. Microbiol.">
        <title>Diazotrophic Anaeromyxobacter Isolates from Soils.</title>
        <authorList>
            <person name="Masuda Y."/>
            <person name="Yamanaka H."/>
            <person name="Xu Z.X."/>
            <person name="Shiratori Y."/>
            <person name="Aono T."/>
            <person name="Amachi S."/>
            <person name="Senoo K."/>
            <person name="Itoh H."/>
        </authorList>
    </citation>
    <scope>NUCLEOTIDE SEQUENCE [LARGE SCALE GENOMIC DNA]</scope>
    <source>
        <strain evidence="10">R267</strain>
    </source>
</reference>
<dbReference type="PROSITE" id="PS51379">
    <property type="entry name" value="4FE4S_FER_2"/>
    <property type="match status" value="1"/>
</dbReference>
<dbReference type="Gene3D" id="3.30.70.20">
    <property type="match status" value="1"/>
</dbReference>
<keyword evidence="4" id="KW-0479">Metal-binding</keyword>